<feature type="region of interest" description="Disordered" evidence="1">
    <location>
        <begin position="161"/>
        <end position="195"/>
    </location>
</feature>
<sequence length="667" mass="71929">MPSRVPAIAFIGGGPRTAGVLERLAANRPELFGGPLHIHVIEPHQPGSGRIWRYDQDPGLLLNSTAADVTMFTDASVACDGPTVEGPGLSTWAAGVLDGSIRDVPALEPHLLAQLRALTPESFPTRQLQSKYLEWFFGRAVSSLGPEVTVTVHRDTATAVERSVGDGAGRNGASAGPDGISAGLDDGTGSDDGPHRVRLASGAEVLADVVVYALGHTDSVPDPESARLSEFAARHGGFHAPPSYTTDVDYSAIEPGQDVIVSGMGLAFVDLLVLLFEGRGGRFEETPDGQLDYVASGAEPRVWAGSRRGVPFHSKISSTLRGEPIAKPRYFTSSAIDALLTRHQELDFRTHLWPLIAKDAGYAYYRELFTGYPERVLGTWTSFESRFDAVDWYSAAREELVNFSVPDPALRLDLEKLDHPLSGCAFADHDTVQRSVAAYIQRDLDLRTSPDHSETLALFTALLFVYMDLGRLVPQERLNARSQQTIHGWWHGFFSFVDSGPPSHRLREMLALHRAGFLKFLGPGMWVRADDSVGRFVAGTFQSPVVVDAAAYIEARLPAASVERSANPALSDLHDAGWGTEQRLLTSEGAHSTGKLLVSGNHQVLSPVGTPQRGLFAVGPWTSGWGAGAFARPNTNAAPFRENDALARRILSAVAAARPTESQLTPL</sequence>
<feature type="domain" description="FAD-dependent urate hydroxylase HpyO/Asp monooxygenase CreE-like FAD/NAD(P)-binding" evidence="2">
    <location>
        <begin position="9"/>
        <end position="163"/>
    </location>
</feature>
<evidence type="ECO:0000313" key="4">
    <source>
        <dbReference type="Proteomes" id="UP001549307"/>
    </source>
</evidence>
<dbReference type="Proteomes" id="UP001549307">
    <property type="component" value="Unassembled WGS sequence"/>
</dbReference>
<gene>
    <name evidence="3" type="ORF">ABIE37_001005</name>
</gene>
<dbReference type="InterPro" id="IPR038732">
    <property type="entry name" value="HpyO/CreE_NAD-binding"/>
</dbReference>
<dbReference type="GeneID" id="92751960"/>
<name>A0ABV2P3C4_9MICC</name>
<evidence type="ECO:0000313" key="3">
    <source>
        <dbReference type="EMBL" id="MET4539233.1"/>
    </source>
</evidence>
<dbReference type="PANTHER" id="PTHR40254">
    <property type="entry name" value="BLR0577 PROTEIN"/>
    <property type="match status" value="1"/>
</dbReference>
<dbReference type="SUPFAM" id="SSF51905">
    <property type="entry name" value="FAD/NAD(P)-binding domain"/>
    <property type="match status" value="1"/>
</dbReference>
<comment type="caution">
    <text evidence="3">The sequence shown here is derived from an EMBL/GenBank/DDBJ whole genome shotgun (WGS) entry which is preliminary data.</text>
</comment>
<evidence type="ECO:0000259" key="2">
    <source>
        <dbReference type="Pfam" id="PF13454"/>
    </source>
</evidence>
<accession>A0ABV2P3C4</accession>
<organism evidence="3 4">
    <name type="scientific">Arthrobacter bambusae</name>
    <dbReference type="NCBI Taxonomy" id="1338426"/>
    <lineage>
        <taxon>Bacteria</taxon>
        <taxon>Bacillati</taxon>
        <taxon>Actinomycetota</taxon>
        <taxon>Actinomycetes</taxon>
        <taxon>Micrococcales</taxon>
        <taxon>Micrococcaceae</taxon>
        <taxon>Arthrobacter</taxon>
    </lineage>
</organism>
<keyword evidence="4" id="KW-1185">Reference proteome</keyword>
<dbReference type="InterPro" id="IPR036188">
    <property type="entry name" value="FAD/NAD-bd_sf"/>
</dbReference>
<dbReference type="PANTHER" id="PTHR40254:SF1">
    <property type="entry name" value="BLR0577 PROTEIN"/>
    <property type="match status" value="1"/>
</dbReference>
<dbReference type="RefSeq" id="WP_354227303.1">
    <property type="nucleotide sequence ID" value="NZ_JBEPSN010000002.1"/>
</dbReference>
<dbReference type="InterPro" id="IPR052189">
    <property type="entry name" value="L-asp_N-monooxygenase_NS-form"/>
</dbReference>
<protein>
    <submittedName>
        <fullName evidence="3">NAD(P)/FAD-binding protein YdhS</fullName>
    </submittedName>
</protein>
<reference evidence="3 4" key="1">
    <citation type="submission" date="2024-06" db="EMBL/GenBank/DDBJ databases">
        <title>Sorghum-associated microbial communities from plants grown in Nebraska, USA.</title>
        <authorList>
            <person name="Schachtman D."/>
        </authorList>
    </citation>
    <scope>NUCLEOTIDE SEQUENCE [LARGE SCALE GENOMIC DNA]</scope>
    <source>
        <strain evidence="3 4">3552</strain>
    </source>
</reference>
<evidence type="ECO:0000256" key="1">
    <source>
        <dbReference type="SAM" id="MobiDB-lite"/>
    </source>
</evidence>
<dbReference type="Pfam" id="PF13454">
    <property type="entry name" value="NAD_binding_9"/>
    <property type="match status" value="1"/>
</dbReference>
<proteinExistence type="predicted"/>
<dbReference type="EMBL" id="JBEPSN010000002">
    <property type="protein sequence ID" value="MET4539233.1"/>
    <property type="molecule type" value="Genomic_DNA"/>
</dbReference>